<keyword evidence="1" id="KW-1133">Transmembrane helix</keyword>
<dbReference type="OrthoDB" id="282871at2157"/>
<feature type="transmembrane region" description="Helical" evidence="1">
    <location>
        <begin position="57"/>
        <end position="77"/>
    </location>
</feature>
<sequence>MSRSTRAAGILGGLLGGAVAYWLSSAPLLAANAGVCWAGGCALLLREREAWSGDSDGASLADGLPAVLFVAVSFGIVNAGVELPDSLRWALVVLVFGAVFFAVGIGMVLGRRSVERSEEAAESSASAD</sequence>
<accession>A0A1I6FVJ0</accession>
<protein>
    <submittedName>
        <fullName evidence="2">Uncharacterized protein</fullName>
    </submittedName>
</protein>
<evidence type="ECO:0000313" key="2">
    <source>
        <dbReference type="EMBL" id="SFR33896.1"/>
    </source>
</evidence>
<dbReference type="Proteomes" id="UP000198531">
    <property type="component" value="Unassembled WGS sequence"/>
</dbReference>
<keyword evidence="1" id="KW-0812">Transmembrane</keyword>
<dbReference type="AlphaFoldDB" id="A0A1I6FVJ0"/>
<dbReference type="RefSeq" id="WP_089803775.1">
    <property type="nucleotide sequence ID" value="NZ_FOYT01000001.1"/>
</dbReference>
<feature type="transmembrane region" description="Helical" evidence="1">
    <location>
        <begin position="29"/>
        <end position="45"/>
    </location>
</feature>
<evidence type="ECO:0000313" key="3">
    <source>
        <dbReference type="Proteomes" id="UP000198531"/>
    </source>
</evidence>
<dbReference type="EMBL" id="FOYT01000001">
    <property type="protein sequence ID" value="SFR33896.1"/>
    <property type="molecule type" value="Genomic_DNA"/>
</dbReference>
<proteinExistence type="predicted"/>
<feature type="transmembrane region" description="Helical" evidence="1">
    <location>
        <begin position="7"/>
        <end position="23"/>
    </location>
</feature>
<dbReference type="STRING" id="553469.SAMN04487947_0077"/>
<keyword evidence="1" id="KW-0472">Membrane</keyword>
<keyword evidence="3" id="KW-1185">Reference proteome</keyword>
<name>A0A1I6FVJ0_9EURY</name>
<gene>
    <name evidence="2" type="ORF">SAMN04487947_0077</name>
</gene>
<feature type="transmembrane region" description="Helical" evidence="1">
    <location>
        <begin position="89"/>
        <end position="109"/>
    </location>
</feature>
<evidence type="ECO:0000256" key="1">
    <source>
        <dbReference type="SAM" id="Phobius"/>
    </source>
</evidence>
<organism evidence="2 3">
    <name type="scientific">Halogeometricum rufum</name>
    <dbReference type="NCBI Taxonomy" id="553469"/>
    <lineage>
        <taxon>Archaea</taxon>
        <taxon>Methanobacteriati</taxon>
        <taxon>Methanobacteriota</taxon>
        <taxon>Stenosarchaea group</taxon>
        <taxon>Halobacteria</taxon>
        <taxon>Halobacteriales</taxon>
        <taxon>Haloferacaceae</taxon>
        <taxon>Halogeometricum</taxon>
    </lineage>
</organism>
<reference evidence="3" key="1">
    <citation type="submission" date="2016-10" db="EMBL/GenBank/DDBJ databases">
        <authorList>
            <person name="Varghese N."/>
            <person name="Submissions S."/>
        </authorList>
    </citation>
    <scope>NUCLEOTIDE SEQUENCE [LARGE SCALE GENOMIC DNA]</scope>
    <source>
        <strain evidence="3">CGMCC 1.7736</strain>
    </source>
</reference>